<dbReference type="SUPFAM" id="SSF53850">
    <property type="entry name" value="Periplasmic binding protein-like II"/>
    <property type="match status" value="1"/>
</dbReference>
<dbReference type="GO" id="GO:0055085">
    <property type="term" value="P:transmembrane transport"/>
    <property type="evidence" value="ECO:0007669"/>
    <property type="project" value="InterPro"/>
</dbReference>
<proteinExistence type="inferred from homology"/>
<protein>
    <submittedName>
        <fullName evidence="3">Phosphate-import protein PhnD</fullName>
    </submittedName>
</protein>
<dbReference type="Pfam" id="PF12974">
    <property type="entry name" value="Phosphonate-bd"/>
    <property type="match status" value="1"/>
</dbReference>
<evidence type="ECO:0000256" key="1">
    <source>
        <dbReference type="ARBA" id="ARBA00007162"/>
    </source>
</evidence>
<dbReference type="EMBL" id="MARB01000009">
    <property type="protein sequence ID" value="ODJ87897.1"/>
    <property type="molecule type" value="Genomic_DNA"/>
</dbReference>
<dbReference type="NCBIfam" id="TIGR01098">
    <property type="entry name" value="3A0109s03R"/>
    <property type="match status" value="1"/>
</dbReference>
<evidence type="ECO:0000256" key="2">
    <source>
        <dbReference type="ARBA" id="ARBA00022729"/>
    </source>
</evidence>
<evidence type="ECO:0000313" key="4">
    <source>
        <dbReference type="Proteomes" id="UP000094769"/>
    </source>
</evidence>
<dbReference type="PANTHER" id="PTHR35841">
    <property type="entry name" value="PHOSPHONATES-BINDING PERIPLASMIC PROTEIN"/>
    <property type="match status" value="1"/>
</dbReference>
<accession>A0A7Z1AFH9</accession>
<dbReference type="Proteomes" id="UP000094769">
    <property type="component" value="Unassembled WGS sequence"/>
</dbReference>
<organism evidence="3 4">
    <name type="scientific">Candidatus Thiodiazotropha endolucinida</name>
    <dbReference type="NCBI Taxonomy" id="1655433"/>
    <lineage>
        <taxon>Bacteria</taxon>
        <taxon>Pseudomonadati</taxon>
        <taxon>Pseudomonadota</taxon>
        <taxon>Gammaproteobacteria</taxon>
        <taxon>Chromatiales</taxon>
        <taxon>Sedimenticolaceae</taxon>
        <taxon>Candidatus Thiodiazotropha</taxon>
    </lineage>
</organism>
<reference evidence="3 4" key="1">
    <citation type="submission" date="2016-06" db="EMBL/GenBank/DDBJ databases">
        <title>Genome sequence of endosymbiont of Candidatus Endolucinida thiodiazotropha.</title>
        <authorList>
            <person name="Poehlein A."/>
            <person name="Koenig S."/>
            <person name="Heiden S.E."/>
            <person name="Thuermer A."/>
            <person name="Voget S."/>
            <person name="Daniel R."/>
            <person name="Markert S."/>
            <person name="Gros O."/>
            <person name="Schweder T."/>
        </authorList>
    </citation>
    <scope>NUCLEOTIDE SEQUENCE [LARGE SCALE GENOMIC DNA]</scope>
    <source>
        <strain evidence="3 4">COS</strain>
    </source>
</reference>
<dbReference type="InterPro" id="IPR005770">
    <property type="entry name" value="PhnD"/>
</dbReference>
<name>A0A7Z1AFH9_9GAMM</name>
<dbReference type="AlphaFoldDB" id="A0A7Z1AFH9"/>
<evidence type="ECO:0000313" key="3">
    <source>
        <dbReference type="EMBL" id="ODJ87897.1"/>
    </source>
</evidence>
<gene>
    <name evidence="3" type="primary">phnD_1</name>
    <name evidence="3" type="ORF">CODIS_20050</name>
</gene>
<comment type="similarity">
    <text evidence="1">Belongs to the phosphate/phosphite/phosphonate binding protein family.</text>
</comment>
<dbReference type="PANTHER" id="PTHR35841:SF1">
    <property type="entry name" value="PHOSPHONATES-BINDING PERIPLASMIC PROTEIN"/>
    <property type="match status" value="1"/>
</dbReference>
<sequence>MQKVLRSRLEIGRLIRIAAVFFVCISTAAHSTDSLILGIHPYRSHDEIREMFTPLAEFLSQRIGQSVEVRIGESYKSHINAIIQGQLDLAYIGPALLVQLKDMDFVPHLLARLEIDGKSTFTGKIFTREGSDIRTLMDLKGRHFAFGSSSSTMSHLVPRQVIFEAGIDVDDFASYNFYSSHDNVALAVLAGDADAGAVKEAVFDKYHHKGIVAIATTPEISEHLFIAPADTNPDKVRLLRQQLLSLTTDSPETNQVLYPIKKTATALVSVEEDDYKKLRDVIAELRARGVVK</sequence>
<dbReference type="OrthoDB" id="225238at2"/>
<dbReference type="GO" id="GO:0043190">
    <property type="term" value="C:ATP-binding cassette (ABC) transporter complex"/>
    <property type="evidence" value="ECO:0007669"/>
    <property type="project" value="InterPro"/>
</dbReference>
<comment type="caution">
    <text evidence="3">The sequence shown here is derived from an EMBL/GenBank/DDBJ whole genome shotgun (WGS) entry which is preliminary data.</text>
</comment>
<keyword evidence="4" id="KW-1185">Reference proteome</keyword>
<keyword evidence="2" id="KW-0732">Signal</keyword>
<dbReference type="Gene3D" id="3.40.190.10">
    <property type="entry name" value="Periplasmic binding protein-like II"/>
    <property type="match status" value="2"/>
</dbReference>
<dbReference type="RefSeq" id="WP_069124564.1">
    <property type="nucleotide sequence ID" value="NZ_MARB01000009.1"/>
</dbReference>